<sequence length="157" mass="18112">MGRNRATLGLLIITIGIILILFKLNTFDFVFDFSWPLIFIFVSIVFHVLFFIRTFPSGVLIPGGILGTYGLLFLFLNITNWEYLQYLWPIFIFGVAVGLFEYYFFSRQNPKDALTAGFVLTIISIVFMVFTLLYTIGIYLLAGILILFGTWMIFGRR</sequence>
<evidence type="ECO:0000256" key="1">
    <source>
        <dbReference type="SAM" id="Phobius"/>
    </source>
</evidence>
<protein>
    <recommendedName>
        <fullName evidence="4">DUF5668 domain-containing protein</fullName>
    </recommendedName>
</protein>
<keyword evidence="1" id="KW-0472">Membrane</keyword>
<dbReference type="AlphaFoldDB" id="A0A6N9Q3X7"/>
<name>A0A6N9Q3X7_9BACL</name>
<dbReference type="EMBL" id="SIJB01000024">
    <property type="protein sequence ID" value="NBI29394.1"/>
    <property type="molecule type" value="Genomic_DNA"/>
</dbReference>
<feature type="transmembrane region" description="Helical" evidence="1">
    <location>
        <begin position="86"/>
        <end position="105"/>
    </location>
</feature>
<feature type="transmembrane region" description="Helical" evidence="1">
    <location>
        <begin position="33"/>
        <end position="52"/>
    </location>
</feature>
<gene>
    <name evidence="2" type="ORF">ERL59_10520</name>
</gene>
<dbReference type="Proteomes" id="UP000448943">
    <property type="component" value="Unassembled WGS sequence"/>
</dbReference>
<organism evidence="2 3">
    <name type="scientific">Chengkuizengella marina</name>
    <dbReference type="NCBI Taxonomy" id="2507566"/>
    <lineage>
        <taxon>Bacteria</taxon>
        <taxon>Bacillati</taxon>
        <taxon>Bacillota</taxon>
        <taxon>Bacilli</taxon>
        <taxon>Bacillales</taxon>
        <taxon>Paenibacillaceae</taxon>
        <taxon>Chengkuizengella</taxon>
    </lineage>
</organism>
<evidence type="ECO:0000313" key="3">
    <source>
        <dbReference type="Proteomes" id="UP000448943"/>
    </source>
</evidence>
<dbReference type="OrthoDB" id="2695971at2"/>
<feature type="transmembrane region" description="Helical" evidence="1">
    <location>
        <begin position="59"/>
        <end position="80"/>
    </location>
</feature>
<dbReference type="RefSeq" id="WP_160646199.1">
    <property type="nucleotide sequence ID" value="NZ_SIJB01000024.1"/>
</dbReference>
<proteinExistence type="predicted"/>
<feature type="transmembrane region" description="Helical" evidence="1">
    <location>
        <begin position="136"/>
        <end position="154"/>
    </location>
</feature>
<reference evidence="2 3" key="1">
    <citation type="submission" date="2019-01" db="EMBL/GenBank/DDBJ databases">
        <title>Chengkuizengella sp. nov., isolated from deep-sea sediment of East Pacific Ocean.</title>
        <authorList>
            <person name="Yang J."/>
            <person name="Lai Q."/>
            <person name="Shao Z."/>
        </authorList>
    </citation>
    <scope>NUCLEOTIDE SEQUENCE [LARGE SCALE GENOMIC DNA]</scope>
    <source>
        <strain evidence="2 3">YPA3-1-1</strain>
    </source>
</reference>
<keyword evidence="1" id="KW-0812">Transmembrane</keyword>
<comment type="caution">
    <text evidence="2">The sequence shown here is derived from an EMBL/GenBank/DDBJ whole genome shotgun (WGS) entry which is preliminary data.</text>
</comment>
<accession>A0A6N9Q3X7</accession>
<keyword evidence="3" id="KW-1185">Reference proteome</keyword>
<keyword evidence="1" id="KW-1133">Transmembrane helix</keyword>
<evidence type="ECO:0008006" key="4">
    <source>
        <dbReference type="Google" id="ProtNLM"/>
    </source>
</evidence>
<feature type="transmembrane region" description="Helical" evidence="1">
    <location>
        <begin position="112"/>
        <end position="130"/>
    </location>
</feature>
<feature type="transmembrane region" description="Helical" evidence="1">
    <location>
        <begin position="7"/>
        <end position="27"/>
    </location>
</feature>
<evidence type="ECO:0000313" key="2">
    <source>
        <dbReference type="EMBL" id="NBI29394.1"/>
    </source>
</evidence>